<organism evidence="2 3">
    <name type="scientific">Deinococcus indicus</name>
    <dbReference type="NCBI Taxonomy" id="223556"/>
    <lineage>
        <taxon>Bacteria</taxon>
        <taxon>Thermotogati</taxon>
        <taxon>Deinococcota</taxon>
        <taxon>Deinococci</taxon>
        <taxon>Deinococcales</taxon>
        <taxon>Deinococcaceae</taxon>
        <taxon>Deinococcus</taxon>
    </lineage>
</organism>
<dbReference type="RefSeq" id="WP_088249529.1">
    <property type="nucleotide sequence ID" value="NZ_BNAM01000005.1"/>
</dbReference>
<proteinExistence type="predicted"/>
<feature type="transmembrane region" description="Helical" evidence="1">
    <location>
        <begin position="55"/>
        <end position="77"/>
    </location>
</feature>
<reference evidence="2 3" key="1">
    <citation type="submission" date="2017-05" db="EMBL/GenBank/DDBJ databases">
        <title>De novo genome assembly of Deniococcus indicus strain DR1.</title>
        <authorList>
            <person name="Chauhan D."/>
            <person name="Yennamalli R.M."/>
            <person name="Priyadarshini R."/>
        </authorList>
    </citation>
    <scope>NUCLEOTIDE SEQUENCE [LARGE SCALE GENOMIC DNA]</scope>
    <source>
        <strain evidence="2 3">DR1</strain>
    </source>
</reference>
<dbReference type="AlphaFoldDB" id="A0A246BH45"/>
<feature type="transmembrane region" description="Helical" evidence="1">
    <location>
        <begin position="30"/>
        <end position="49"/>
    </location>
</feature>
<feature type="transmembrane region" description="Helical" evidence="1">
    <location>
        <begin position="6"/>
        <end position="23"/>
    </location>
</feature>
<gene>
    <name evidence="2" type="ORF">CBQ26_15440</name>
</gene>
<evidence type="ECO:0000313" key="2">
    <source>
        <dbReference type="EMBL" id="OWL94537.1"/>
    </source>
</evidence>
<keyword evidence="1" id="KW-0812">Transmembrane</keyword>
<dbReference type="OrthoDB" id="9920662at2"/>
<name>A0A246BH45_9DEIO</name>
<evidence type="ECO:0000313" key="3">
    <source>
        <dbReference type="Proteomes" id="UP000197208"/>
    </source>
</evidence>
<protein>
    <submittedName>
        <fullName evidence="2">Uncharacterized protein</fullName>
    </submittedName>
</protein>
<dbReference type="EMBL" id="NHMK01000024">
    <property type="protein sequence ID" value="OWL94537.1"/>
    <property type="molecule type" value="Genomic_DNA"/>
</dbReference>
<keyword evidence="1" id="KW-0472">Membrane</keyword>
<dbReference type="Proteomes" id="UP000197208">
    <property type="component" value="Unassembled WGS sequence"/>
</dbReference>
<keyword evidence="3" id="KW-1185">Reference proteome</keyword>
<accession>A0A246BH45</accession>
<keyword evidence="1" id="KW-1133">Transmembrane helix</keyword>
<comment type="caution">
    <text evidence="2">The sequence shown here is derived from an EMBL/GenBank/DDBJ whole genome shotgun (WGS) entry which is preliminary data.</text>
</comment>
<evidence type="ECO:0000256" key="1">
    <source>
        <dbReference type="SAM" id="Phobius"/>
    </source>
</evidence>
<sequence length="79" mass="8158">MSLLHWLITLLAAALSFGSVTLLGRSLPRVSWLGVAGELLTFALLGVLLTQGAPVYALLIVMIAGSAGTALVLGRLLKS</sequence>